<keyword evidence="6 13" id="KW-0067">ATP-binding</keyword>
<keyword evidence="7 10" id="KW-1133">Transmembrane helix</keyword>
<protein>
    <submittedName>
        <fullName evidence="13">ABC transporter ATP-binding protein</fullName>
    </submittedName>
</protein>
<dbReference type="InterPro" id="IPR003439">
    <property type="entry name" value="ABC_transporter-like_ATP-bd"/>
</dbReference>
<organism evidence="13 14">
    <name type="scientific">Pseudoduganella armeniaca</name>
    <dbReference type="NCBI Taxonomy" id="2072590"/>
    <lineage>
        <taxon>Bacteria</taxon>
        <taxon>Pseudomonadati</taxon>
        <taxon>Pseudomonadota</taxon>
        <taxon>Betaproteobacteria</taxon>
        <taxon>Burkholderiales</taxon>
        <taxon>Oxalobacteraceae</taxon>
        <taxon>Telluria group</taxon>
        <taxon>Pseudoduganella</taxon>
    </lineage>
</organism>
<dbReference type="PROSITE" id="PS50929">
    <property type="entry name" value="ABC_TM1F"/>
    <property type="match status" value="1"/>
</dbReference>
<dbReference type="EMBL" id="CP028324">
    <property type="protein sequence ID" value="AVR95656.1"/>
    <property type="molecule type" value="Genomic_DNA"/>
</dbReference>
<evidence type="ECO:0000313" key="13">
    <source>
        <dbReference type="EMBL" id="AVR95656.1"/>
    </source>
</evidence>
<gene>
    <name evidence="13" type="ORF">C9I28_07900</name>
</gene>
<dbReference type="SMART" id="SM00382">
    <property type="entry name" value="AAA"/>
    <property type="match status" value="1"/>
</dbReference>
<accession>A0A2R4C7T5</accession>
<dbReference type="GO" id="GO:0140359">
    <property type="term" value="F:ABC-type transporter activity"/>
    <property type="evidence" value="ECO:0007669"/>
    <property type="project" value="InterPro"/>
</dbReference>
<dbReference type="Pfam" id="PF06472">
    <property type="entry name" value="ABC_membrane_2"/>
    <property type="match status" value="1"/>
</dbReference>
<evidence type="ECO:0000259" key="12">
    <source>
        <dbReference type="PROSITE" id="PS50929"/>
    </source>
</evidence>
<dbReference type="GO" id="GO:0016887">
    <property type="term" value="F:ATP hydrolysis activity"/>
    <property type="evidence" value="ECO:0007669"/>
    <property type="project" value="InterPro"/>
</dbReference>
<feature type="transmembrane region" description="Helical" evidence="10">
    <location>
        <begin position="199"/>
        <end position="221"/>
    </location>
</feature>
<dbReference type="GO" id="GO:0005886">
    <property type="term" value="C:plasma membrane"/>
    <property type="evidence" value="ECO:0007669"/>
    <property type="project" value="UniProtKB-SubCell"/>
</dbReference>
<dbReference type="Proteomes" id="UP000240505">
    <property type="component" value="Chromosome"/>
</dbReference>
<sequence length="617" mass="68819">MNKPTATATAAHDDTPAPPKKRLRAAPLSLAAWKQFINVAKPYWLEDQKKKAWALLLLLIALMLVETQLAVMLNDRTGELTSALAGKNRGRFWNAVRECLLILAFAVPVYAFYYYMRDLFANQWRRWLTGRFLDGYLKGRKYYELGSDAEIDNPDQRISEDVNTFTGKSIHFLLIFLGSIMQLVAFSAVLWSISHLLVGVLAVYALVGTVIALWVFGTPLIHLNFWQLRREADFRFSLMRVRENAESIAFYRGEAQERAHIDNKLDKVIQNFSRLIRKQRSLNFFQRTFSQLTLVLPFIILADGVLSGELEVGRAVQAAGAFTAVLSAVGIIVDNFESLSRFVAGIGRLQAMADLMLPQADAKSANQDQHPRIERRPGQHLALEAVTLHPPQSERVLIKELSLELKPGDALLITGDSGCGKSSLLRAIAGLWHKGSGVIHHPPVEDFFFLPQQPYLQQGTLRSQLIYPSAESCLSDEELLEILSQVHLPYLAERVGGLDAVQDWDKLLSVGEQQRLAFGRVLVHAPSIVILDEATSALDCRNEASLYGRLRECGTTLISIAHRPAVLRHHTHVLRLTGDGAWEIHEASGYRFDEADATTDAEPVPPKPSLKVVVAAG</sequence>
<feature type="transmembrane region" description="Helical" evidence="10">
    <location>
        <begin position="92"/>
        <end position="116"/>
    </location>
</feature>
<dbReference type="KEGG" id="masz:C9I28_07900"/>
<evidence type="ECO:0000256" key="10">
    <source>
        <dbReference type="SAM" id="Phobius"/>
    </source>
</evidence>
<feature type="region of interest" description="Disordered" evidence="9">
    <location>
        <begin position="1"/>
        <end position="20"/>
    </location>
</feature>
<evidence type="ECO:0000256" key="5">
    <source>
        <dbReference type="ARBA" id="ARBA00022741"/>
    </source>
</evidence>
<keyword evidence="3" id="KW-1003">Cell membrane</keyword>
<keyword evidence="2" id="KW-0813">Transport</keyword>
<evidence type="ECO:0000259" key="11">
    <source>
        <dbReference type="PROSITE" id="PS50893"/>
    </source>
</evidence>
<dbReference type="PROSITE" id="PS00211">
    <property type="entry name" value="ABC_TRANSPORTER_1"/>
    <property type="match status" value="1"/>
</dbReference>
<evidence type="ECO:0000313" key="14">
    <source>
        <dbReference type="Proteomes" id="UP000240505"/>
    </source>
</evidence>
<evidence type="ECO:0000256" key="6">
    <source>
        <dbReference type="ARBA" id="ARBA00022840"/>
    </source>
</evidence>
<keyword evidence="4 10" id="KW-0812">Transmembrane</keyword>
<evidence type="ECO:0000256" key="2">
    <source>
        <dbReference type="ARBA" id="ARBA00022448"/>
    </source>
</evidence>
<dbReference type="InterPro" id="IPR003593">
    <property type="entry name" value="AAA+_ATPase"/>
</dbReference>
<dbReference type="InterPro" id="IPR036640">
    <property type="entry name" value="ABC1_TM_sf"/>
</dbReference>
<feature type="transmembrane region" description="Helical" evidence="10">
    <location>
        <begin position="52"/>
        <end position="72"/>
    </location>
</feature>
<dbReference type="InterPro" id="IPR017871">
    <property type="entry name" value="ABC_transporter-like_CS"/>
</dbReference>
<reference evidence="13 14" key="1">
    <citation type="submission" date="2018-03" db="EMBL/GenBank/DDBJ databases">
        <title>Massilia armeniaca sp. nov., isolated from desert soil.</title>
        <authorList>
            <person name="Huang H."/>
            <person name="Ren M."/>
        </authorList>
    </citation>
    <scope>NUCLEOTIDE SEQUENCE [LARGE SCALE GENOMIC DNA]</scope>
    <source>
        <strain evidence="13 14">ZMN-3</strain>
    </source>
</reference>
<dbReference type="PANTHER" id="PTHR11384:SF59">
    <property type="entry name" value="LYSOSOMAL COBALAMIN TRANSPORTER ABCD4"/>
    <property type="match status" value="1"/>
</dbReference>
<dbReference type="InterPro" id="IPR050835">
    <property type="entry name" value="ABC_transporter_sub-D"/>
</dbReference>
<keyword evidence="8 10" id="KW-0472">Membrane</keyword>
<proteinExistence type="predicted"/>
<evidence type="ECO:0000256" key="3">
    <source>
        <dbReference type="ARBA" id="ARBA00022475"/>
    </source>
</evidence>
<evidence type="ECO:0000256" key="8">
    <source>
        <dbReference type="ARBA" id="ARBA00023136"/>
    </source>
</evidence>
<dbReference type="InterPro" id="IPR011527">
    <property type="entry name" value="ABC1_TM_dom"/>
</dbReference>
<keyword evidence="5" id="KW-0547">Nucleotide-binding</keyword>
<feature type="domain" description="ABC transmembrane type-1" evidence="12">
    <location>
        <begin position="100"/>
        <end position="341"/>
    </location>
</feature>
<dbReference type="Gene3D" id="3.40.50.300">
    <property type="entry name" value="P-loop containing nucleotide triphosphate hydrolases"/>
    <property type="match status" value="1"/>
</dbReference>
<evidence type="ECO:0000256" key="7">
    <source>
        <dbReference type="ARBA" id="ARBA00022989"/>
    </source>
</evidence>
<feature type="transmembrane region" description="Helical" evidence="10">
    <location>
        <begin position="172"/>
        <end position="193"/>
    </location>
</feature>
<dbReference type="RefSeq" id="WP_107141007.1">
    <property type="nucleotide sequence ID" value="NZ_CP028324.1"/>
</dbReference>
<keyword evidence="14" id="KW-1185">Reference proteome</keyword>
<evidence type="ECO:0000256" key="4">
    <source>
        <dbReference type="ARBA" id="ARBA00022692"/>
    </source>
</evidence>
<dbReference type="PANTHER" id="PTHR11384">
    <property type="entry name" value="ATP-BINDING CASSETTE, SUB-FAMILY D MEMBER"/>
    <property type="match status" value="1"/>
</dbReference>
<evidence type="ECO:0000256" key="9">
    <source>
        <dbReference type="SAM" id="MobiDB-lite"/>
    </source>
</evidence>
<dbReference type="Gene3D" id="1.20.1560.10">
    <property type="entry name" value="ABC transporter type 1, transmembrane domain"/>
    <property type="match status" value="1"/>
</dbReference>
<dbReference type="GO" id="GO:0005524">
    <property type="term" value="F:ATP binding"/>
    <property type="evidence" value="ECO:0007669"/>
    <property type="project" value="UniProtKB-KW"/>
</dbReference>
<dbReference type="Pfam" id="PF00005">
    <property type="entry name" value="ABC_tran"/>
    <property type="match status" value="1"/>
</dbReference>
<dbReference type="CDD" id="cd03223">
    <property type="entry name" value="ABCD_peroxisomal_ALDP"/>
    <property type="match status" value="1"/>
</dbReference>
<dbReference type="SUPFAM" id="SSF90123">
    <property type="entry name" value="ABC transporter transmembrane region"/>
    <property type="match status" value="1"/>
</dbReference>
<dbReference type="InterPro" id="IPR027417">
    <property type="entry name" value="P-loop_NTPase"/>
</dbReference>
<dbReference type="AlphaFoldDB" id="A0A2R4C7T5"/>
<feature type="compositionally biased region" description="Low complexity" evidence="9">
    <location>
        <begin position="1"/>
        <end position="10"/>
    </location>
</feature>
<evidence type="ECO:0000256" key="1">
    <source>
        <dbReference type="ARBA" id="ARBA00004651"/>
    </source>
</evidence>
<comment type="subcellular location">
    <subcellularLocation>
        <location evidence="1">Cell membrane</location>
        <topology evidence="1">Multi-pass membrane protein</topology>
    </subcellularLocation>
</comment>
<dbReference type="OrthoDB" id="9810134at2"/>
<dbReference type="PROSITE" id="PS50893">
    <property type="entry name" value="ABC_TRANSPORTER_2"/>
    <property type="match status" value="1"/>
</dbReference>
<dbReference type="SUPFAM" id="SSF52540">
    <property type="entry name" value="P-loop containing nucleoside triphosphate hydrolases"/>
    <property type="match status" value="1"/>
</dbReference>
<name>A0A2R4C7T5_9BURK</name>
<feature type="domain" description="ABC transporter" evidence="11">
    <location>
        <begin position="381"/>
        <end position="604"/>
    </location>
</feature>